<sequence>MNSVGQLCFCNSGKKLSECCFSKNNITIERHWCAIKSRITYEFIFTHQTKGEFEKLIVPWLGESRMAALSKSKSDLPLFEMVTDAYYFTANKREWGFFLMKKMKEIVQPKSHIMLSKWKEPVFFIGQIIDFIHDFVIVKDVMNDEIVYIQNLEVDESKLHSIIVCQLLSGANPNFYTKLNTALFIDAKDLDFLEAIKQLIDQSNQTTLQDFYEQHILGCLDIILPNGESIVESEACNQIEHTESIIQLEYELNRMGVNNEDLIIVFEKYLIEVENVQRVRTRKKQALIAGIIDFAIKYDFIPKMMTKKKLGEFYEISTSTITRKSQKISLYFEEVFDFSLIEQMRQSKERIGTDATQEEFTKWQVKKQMEKLVFTNELDRKRMEKALQEIPYNPQKKQLKAQKYAYEAYCARNQKRRWDLAALALSKDPKNIDAQIILSENQEIPKRIQLLSNLECSDYSERTVLLKITLYFQIGAYEEALKTIESIPETLLQKIKILHYFKTVLYVLFKKISTEQVIHSNLPNKLNPMEAWLCYSIAHYLKWKSEDHFEAEAKSLNRFVPFYLKMGKAPFGFPTNSYFENGDLNEAKIIYFLISPLF</sequence>
<dbReference type="EMBL" id="UGNP01000001">
    <property type="protein sequence ID" value="STX10129.1"/>
    <property type="molecule type" value="Genomic_DNA"/>
</dbReference>
<reference evidence="2 4" key="2">
    <citation type="submission" date="2019-03" db="EMBL/GenBank/DDBJ databases">
        <title>Genomic Encyclopedia of Type Strains, Phase IV (KMG-IV): sequencing the most valuable type-strain genomes for metagenomic binning, comparative biology and taxonomic classification.</title>
        <authorList>
            <person name="Goeker M."/>
        </authorList>
    </citation>
    <scope>NUCLEOTIDE SEQUENCE [LARGE SCALE GENOMIC DNA]</scope>
    <source>
        <strain evidence="2 4">DSM 20580</strain>
    </source>
</reference>
<keyword evidence="4" id="KW-1185">Reference proteome</keyword>
<evidence type="ECO:0008006" key="5">
    <source>
        <dbReference type="Google" id="ProtNLM"/>
    </source>
</evidence>
<name>A0A8B4QBN2_9BACL</name>
<dbReference type="Proteomes" id="UP000254330">
    <property type="component" value="Unassembled WGS sequence"/>
</dbReference>
<evidence type="ECO:0000313" key="4">
    <source>
        <dbReference type="Proteomes" id="UP000294641"/>
    </source>
</evidence>
<evidence type="ECO:0000313" key="2">
    <source>
        <dbReference type="EMBL" id="TDR44265.1"/>
    </source>
</evidence>
<evidence type="ECO:0000313" key="3">
    <source>
        <dbReference type="Proteomes" id="UP000254330"/>
    </source>
</evidence>
<protein>
    <recommendedName>
        <fullName evidence="5">SEC-C motif</fullName>
    </recommendedName>
</protein>
<comment type="caution">
    <text evidence="1">The sequence shown here is derived from an EMBL/GenBank/DDBJ whole genome shotgun (WGS) entry which is preliminary data.</text>
</comment>
<dbReference type="OrthoDB" id="6399948at2"/>
<organism evidence="1 3">
    <name type="scientific">Kurthia zopfii</name>
    <dbReference type="NCBI Taxonomy" id="1650"/>
    <lineage>
        <taxon>Bacteria</taxon>
        <taxon>Bacillati</taxon>
        <taxon>Bacillota</taxon>
        <taxon>Bacilli</taxon>
        <taxon>Bacillales</taxon>
        <taxon>Caryophanaceae</taxon>
        <taxon>Kurthia</taxon>
    </lineage>
</organism>
<evidence type="ECO:0000313" key="1">
    <source>
        <dbReference type="EMBL" id="STX10129.1"/>
    </source>
</evidence>
<gene>
    <name evidence="2" type="ORF">DFR61_101103</name>
    <name evidence="1" type="ORF">NCTC10597_01840</name>
</gene>
<dbReference type="RefSeq" id="WP_115329390.1">
    <property type="nucleotide sequence ID" value="NZ_BJUE01000001.1"/>
</dbReference>
<dbReference type="EMBL" id="SNZG01000001">
    <property type="protein sequence ID" value="TDR44265.1"/>
    <property type="molecule type" value="Genomic_DNA"/>
</dbReference>
<proteinExistence type="predicted"/>
<reference evidence="1 3" key="1">
    <citation type="submission" date="2018-06" db="EMBL/GenBank/DDBJ databases">
        <authorList>
            <consortium name="Pathogen Informatics"/>
            <person name="Doyle S."/>
        </authorList>
    </citation>
    <scope>NUCLEOTIDE SEQUENCE [LARGE SCALE GENOMIC DNA]</scope>
    <source>
        <strain evidence="1 3">NCTC10597</strain>
    </source>
</reference>
<dbReference type="Proteomes" id="UP000294641">
    <property type="component" value="Unassembled WGS sequence"/>
</dbReference>
<accession>A0A8B4QBN2</accession>
<dbReference type="AlphaFoldDB" id="A0A8B4QBN2"/>